<sequence>MVAAAPGSRAPRGFVRQLRLAALALAEIATDNSGNMIWDLGARMLLDPNATELVSLAEPPHTAAVHAVLMPTANILTNLSRYKIFKGYTTFMTKVAKQQNTPIMLVGLGSQVQYTELRPSDSGDGEDSEAGLDVAGASQIKLFHEQINFLKRVQLSGGFVSARGRFTAAIMTANGLPPPLVLGCPSLLINHNPRLGATLQQKWDAVLGQRTSKLRLAVTLPAVPAERKAIMQPVIKLLAERIFKVFPNSVVVLQTKRDLSILDALRIDHGVCLKEGRVRYYYDPQSWFDGLESCCDFVFSFRIHGTMAGVAAEVPGIVVATDLRINELADAMAIPSVILDKAKLNPDTFDLFEFIESVPSFGDKFDVRRREVAREYAREFERLGIPLNPGIARLADA</sequence>
<organism evidence="3">
    <name type="scientific">Chlorella variabilis</name>
    <name type="common">Green alga</name>
    <dbReference type="NCBI Taxonomy" id="554065"/>
    <lineage>
        <taxon>Eukaryota</taxon>
        <taxon>Viridiplantae</taxon>
        <taxon>Chlorophyta</taxon>
        <taxon>core chlorophytes</taxon>
        <taxon>Trebouxiophyceae</taxon>
        <taxon>Chlorellales</taxon>
        <taxon>Chlorellaceae</taxon>
        <taxon>Chlorella clade</taxon>
        <taxon>Chlorella</taxon>
    </lineage>
</organism>
<dbReference type="Pfam" id="PF04230">
    <property type="entry name" value="PS_pyruv_trans"/>
    <property type="match status" value="1"/>
</dbReference>
<keyword evidence="3" id="KW-1185">Reference proteome</keyword>
<accession>E1ZPI2</accession>
<dbReference type="InterPro" id="IPR007345">
    <property type="entry name" value="Polysacch_pyruvyl_Trfase"/>
</dbReference>
<dbReference type="RefSeq" id="XP_005844429.1">
    <property type="nucleotide sequence ID" value="XM_005844367.1"/>
</dbReference>
<reference evidence="2 3" key="1">
    <citation type="journal article" date="2010" name="Plant Cell">
        <title>The Chlorella variabilis NC64A genome reveals adaptation to photosymbiosis, coevolution with viruses, and cryptic sex.</title>
        <authorList>
            <person name="Blanc G."/>
            <person name="Duncan G."/>
            <person name="Agarkova I."/>
            <person name="Borodovsky M."/>
            <person name="Gurnon J."/>
            <person name="Kuo A."/>
            <person name="Lindquist E."/>
            <person name="Lucas S."/>
            <person name="Pangilinan J."/>
            <person name="Polle J."/>
            <person name="Salamov A."/>
            <person name="Terry A."/>
            <person name="Yamada T."/>
            <person name="Dunigan D.D."/>
            <person name="Grigoriev I.V."/>
            <person name="Claverie J.M."/>
            <person name="Van Etten J.L."/>
        </authorList>
    </citation>
    <scope>NUCLEOTIDE SEQUENCE [LARGE SCALE GENOMIC DNA]</scope>
    <source>
        <strain evidence="2 3">NC64A</strain>
    </source>
</reference>
<feature type="domain" description="Polysaccharide pyruvyl transferase" evidence="1">
    <location>
        <begin position="89"/>
        <end position="322"/>
    </location>
</feature>
<dbReference type="EMBL" id="GL433857">
    <property type="protein sequence ID" value="EFN52327.1"/>
    <property type="molecule type" value="Genomic_DNA"/>
</dbReference>
<protein>
    <submittedName>
        <fullName evidence="2">Expressed protein</fullName>
    </submittedName>
</protein>
<dbReference type="eggNOG" id="ENOG502SB45">
    <property type="taxonomic scope" value="Eukaryota"/>
</dbReference>
<dbReference type="AlphaFoldDB" id="E1ZPI2"/>
<gene>
    <name evidence="2" type="ORF">CHLNCDRAFT_139128</name>
</gene>
<dbReference type="InParanoid" id="E1ZPI2"/>
<dbReference type="GeneID" id="17351783"/>
<dbReference type="Proteomes" id="UP000008141">
    <property type="component" value="Unassembled WGS sequence"/>
</dbReference>
<evidence type="ECO:0000313" key="3">
    <source>
        <dbReference type="Proteomes" id="UP000008141"/>
    </source>
</evidence>
<evidence type="ECO:0000313" key="2">
    <source>
        <dbReference type="EMBL" id="EFN52327.1"/>
    </source>
</evidence>
<evidence type="ECO:0000259" key="1">
    <source>
        <dbReference type="Pfam" id="PF04230"/>
    </source>
</evidence>
<dbReference type="OrthoDB" id="570834at2759"/>
<dbReference type="KEGG" id="cvr:CHLNCDRAFT_139128"/>
<proteinExistence type="predicted"/>
<name>E1ZPI2_CHLVA</name>